<dbReference type="EMBL" id="JBBWWQ010000009">
    <property type="protein sequence ID" value="KAK8938482.1"/>
    <property type="molecule type" value="Genomic_DNA"/>
</dbReference>
<proteinExistence type="predicted"/>
<accession>A0AAP0BGD2</accession>
<sequence length="410" mass="47678">MNNLHEATRAYTHYMLEEQKRLQISSSVSTISEDIAEFGKLPEICPNIAEFEKLSEICPDIAEFEKLPEICPDIAEFGMFPEICLDDKLYDYAHIFMNNMVDREMLLSLPNNADTTWQSEDIMNNLHEATRAYTHYMLEEQKRLQISSSVSTICEDIAEFGKLPEICLEDKLYDYAHIFMNNMLDREMLMSLPDNADATWQSKDIINNLPEATRAYTHYILEEQKRLQISSSVSTISEDIAGFGKLPEICQDIAEFEKLPEICQDIAELGKIPEICQDIAEFGKLPEICLDDKFYDYANIFMNNMVDREMLMSLPDNADSTGNVSAETFWFVGDCMTSCVITMREALEELSKHSEIRDNVDLFYFATIFLRDKDMREIFMSIPEDLKVRWLTKCFQDGFYKEKSMRHYLF</sequence>
<evidence type="ECO:0000313" key="2">
    <source>
        <dbReference type="Proteomes" id="UP001418222"/>
    </source>
</evidence>
<evidence type="ECO:0000313" key="1">
    <source>
        <dbReference type="EMBL" id="KAK8938482.1"/>
    </source>
</evidence>
<keyword evidence="2" id="KW-1185">Reference proteome</keyword>
<reference evidence="1 2" key="1">
    <citation type="journal article" date="2022" name="Nat. Plants">
        <title>Genomes of leafy and leafless Platanthera orchids illuminate the evolution of mycoheterotrophy.</title>
        <authorList>
            <person name="Li M.H."/>
            <person name="Liu K.W."/>
            <person name="Li Z."/>
            <person name="Lu H.C."/>
            <person name="Ye Q.L."/>
            <person name="Zhang D."/>
            <person name="Wang J.Y."/>
            <person name="Li Y.F."/>
            <person name="Zhong Z.M."/>
            <person name="Liu X."/>
            <person name="Yu X."/>
            <person name="Liu D.K."/>
            <person name="Tu X.D."/>
            <person name="Liu B."/>
            <person name="Hao Y."/>
            <person name="Liao X.Y."/>
            <person name="Jiang Y.T."/>
            <person name="Sun W.H."/>
            <person name="Chen J."/>
            <person name="Chen Y.Q."/>
            <person name="Ai Y."/>
            <person name="Zhai J.W."/>
            <person name="Wu S.S."/>
            <person name="Zhou Z."/>
            <person name="Hsiao Y.Y."/>
            <person name="Wu W.L."/>
            <person name="Chen Y.Y."/>
            <person name="Lin Y.F."/>
            <person name="Hsu J.L."/>
            <person name="Li C.Y."/>
            <person name="Wang Z.W."/>
            <person name="Zhao X."/>
            <person name="Zhong W.Y."/>
            <person name="Ma X.K."/>
            <person name="Ma L."/>
            <person name="Huang J."/>
            <person name="Chen G.Z."/>
            <person name="Huang M.Z."/>
            <person name="Huang L."/>
            <person name="Peng D.H."/>
            <person name="Luo Y.B."/>
            <person name="Zou S.Q."/>
            <person name="Chen S.P."/>
            <person name="Lan S."/>
            <person name="Tsai W.C."/>
            <person name="Van de Peer Y."/>
            <person name="Liu Z.J."/>
        </authorList>
    </citation>
    <scope>NUCLEOTIDE SEQUENCE [LARGE SCALE GENOMIC DNA]</scope>
    <source>
        <strain evidence="1">Lor287</strain>
    </source>
</reference>
<comment type="caution">
    <text evidence="1">The sequence shown here is derived from an EMBL/GenBank/DDBJ whole genome shotgun (WGS) entry which is preliminary data.</text>
</comment>
<gene>
    <name evidence="1" type="ORF">KSP39_PZI011109</name>
</gene>
<dbReference type="AlphaFoldDB" id="A0AAP0BGD2"/>
<dbReference type="Proteomes" id="UP001418222">
    <property type="component" value="Unassembled WGS sequence"/>
</dbReference>
<name>A0AAP0BGD2_9ASPA</name>
<organism evidence="1 2">
    <name type="scientific">Platanthera zijinensis</name>
    <dbReference type="NCBI Taxonomy" id="2320716"/>
    <lineage>
        <taxon>Eukaryota</taxon>
        <taxon>Viridiplantae</taxon>
        <taxon>Streptophyta</taxon>
        <taxon>Embryophyta</taxon>
        <taxon>Tracheophyta</taxon>
        <taxon>Spermatophyta</taxon>
        <taxon>Magnoliopsida</taxon>
        <taxon>Liliopsida</taxon>
        <taxon>Asparagales</taxon>
        <taxon>Orchidaceae</taxon>
        <taxon>Orchidoideae</taxon>
        <taxon>Orchideae</taxon>
        <taxon>Orchidinae</taxon>
        <taxon>Platanthera</taxon>
    </lineage>
</organism>
<protein>
    <submittedName>
        <fullName evidence="1">Uncharacterized protein</fullName>
    </submittedName>
</protein>